<evidence type="ECO:0000313" key="1">
    <source>
        <dbReference type="EMBL" id="QUS39460.1"/>
    </source>
</evidence>
<gene>
    <name evidence="1" type="ORF">RPMA_11910</name>
</gene>
<sequence>MTLQHPVTPDGRYFVVRGRLWRLADPRLSNETKTALVSELMAARRAVKEARGRHDRAGEAAAREAVDVAKRSLGERGPVWWDDGAPDLNRHMARNTPYAEWFAGLRRRRKPGQ</sequence>
<evidence type="ECO:0000313" key="2">
    <source>
        <dbReference type="Proteomes" id="UP000682843"/>
    </source>
</evidence>
<dbReference type="EMBL" id="CP036498">
    <property type="protein sequence ID" value="QUS39460.1"/>
    <property type="molecule type" value="Genomic_DNA"/>
</dbReference>
<name>A0ABX8AAN8_9BRAD</name>
<proteinExistence type="predicted"/>
<accession>A0ABX8AAN8</accession>
<organism evidence="1 2">
    <name type="scientific">Tardiphaga alba</name>
    <dbReference type="NCBI Taxonomy" id="340268"/>
    <lineage>
        <taxon>Bacteria</taxon>
        <taxon>Pseudomonadati</taxon>
        <taxon>Pseudomonadota</taxon>
        <taxon>Alphaproteobacteria</taxon>
        <taxon>Hyphomicrobiales</taxon>
        <taxon>Nitrobacteraceae</taxon>
        <taxon>Tardiphaga</taxon>
    </lineage>
</organism>
<protein>
    <submittedName>
        <fullName evidence="1">Uncharacterized protein</fullName>
    </submittedName>
</protein>
<keyword evidence="2" id="KW-1185">Reference proteome</keyword>
<dbReference type="Proteomes" id="UP000682843">
    <property type="component" value="Chromosome"/>
</dbReference>
<reference evidence="1 2" key="1">
    <citation type="submission" date="2019-02" db="EMBL/GenBank/DDBJ databases">
        <title>Emended description of the genus Rhodopseudomonas and description of Rhodopseudomonas albus sp. nov., a non-phototrophic, heavy-metal-tolerant bacterium isolated from garden soil.</title>
        <authorList>
            <person name="Bao Z."/>
            <person name="Cao W.W."/>
            <person name="Sato Y."/>
            <person name="Nishizawa T."/>
            <person name="Zhao J."/>
            <person name="Guo Y."/>
            <person name="Ohta H."/>
        </authorList>
    </citation>
    <scope>NUCLEOTIDE SEQUENCE [LARGE SCALE GENOMIC DNA]</scope>
    <source>
        <strain evidence="1 2">SK50-23</strain>
    </source>
</reference>